<dbReference type="EMBL" id="LROR01000076">
    <property type="protein sequence ID" value="OBR91319.1"/>
    <property type="molecule type" value="Genomic_DNA"/>
</dbReference>
<evidence type="ECO:0000259" key="2">
    <source>
        <dbReference type="PROSITE" id="PS50994"/>
    </source>
</evidence>
<evidence type="ECO:0000313" key="4">
    <source>
        <dbReference type="EMBL" id="OBR91319.1"/>
    </source>
</evidence>
<evidence type="ECO:0000313" key="5">
    <source>
        <dbReference type="Proteomes" id="UP000077384"/>
    </source>
</evidence>
<dbReference type="InterPro" id="IPR036388">
    <property type="entry name" value="WH-like_DNA-bd_sf"/>
</dbReference>
<gene>
    <name evidence="4" type="ORF">CLCOS_35470</name>
    <name evidence="3" type="ORF">WX73_02703</name>
</gene>
<dbReference type="Gene3D" id="1.10.10.10">
    <property type="entry name" value="Winged helix-like DNA-binding domain superfamily/Winged helix DNA-binding domain"/>
    <property type="match status" value="3"/>
</dbReference>
<evidence type="ECO:0000256" key="1">
    <source>
        <dbReference type="ARBA" id="ARBA00002286"/>
    </source>
</evidence>
<dbReference type="InterPro" id="IPR010921">
    <property type="entry name" value="Trp_repressor/repl_initiator"/>
</dbReference>
<evidence type="ECO:0000313" key="6">
    <source>
        <dbReference type="Proteomes" id="UP000093694"/>
    </source>
</evidence>
<comment type="function">
    <text evidence="1">Involved in the transposition of the insertion sequence.</text>
</comment>
<proteinExistence type="predicted"/>
<dbReference type="InterPro" id="IPR025948">
    <property type="entry name" value="HTH-like_dom"/>
</dbReference>
<accession>A0A162L2T1</accession>
<dbReference type="SUPFAM" id="SSF48295">
    <property type="entry name" value="TrpR-like"/>
    <property type="match status" value="3"/>
</dbReference>
<sequence>MGRKEKVTVDRKIAAVKDYLIGKKSCMQICFELEITKGSFREWVRKYQLNGELGLQCYKKNTYYPESLKLQAVSDYERGAGSLNNLCNKYNISSHGILQRWIKKYNDHNRVKSHNSKGDSTMIIGRKTNYEEKIEIVSFCIKNNDNYQLASEKFNVSYQQVYAWTSKYKEGGVEALVDRRGKEARWEDKYIAIREYSEENKISISQLCDIACVARCSYYKWLNRIESMSDKENAAIIKIMIQIYSEVQGIYGYRRMNLNINRILKKRYNHKRIYRLMRSINMKSVIRRKKKNYVPSTPQITTENILDREFYADKPNQKWLTDVTEFKLTDGTKAYLSAILDLHDNSIVSYVLGHSNNNHLVFQTLDKAIEANPNASPLFHSDRGFQVRQEVA</sequence>
<keyword evidence="6" id="KW-1185">Reference proteome</keyword>
<dbReference type="InterPro" id="IPR048020">
    <property type="entry name" value="Transpos_IS3"/>
</dbReference>
<dbReference type="PANTHER" id="PTHR46889:SF4">
    <property type="entry name" value="TRANSPOSASE INSO FOR INSERTION SEQUENCE ELEMENT IS911B-RELATED"/>
    <property type="match status" value="1"/>
</dbReference>
<dbReference type="InterPro" id="IPR050900">
    <property type="entry name" value="Transposase_IS3/IS150/IS904"/>
</dbReference>
<organism evidence="3 5">
    <name type="scientific">Clostridium coskatii</name>
    <dbReference type="NCBI Taxonomy" id="1705578"/>
    <lineage>
        <taxon>Bacteria</taxon>
        <taxon>Bacillati</taxon>
        <taxon>Bacillota</taxon>
        <taxon>Clostridia</taxon>
        <taxon>Eubacteriales</taxon>
        <taxon>Clostridiaceae</taxon>
        <taxon>Clostridium</taxon>
    </lineage>
</organism>
<reference evidence="3 5" key="1">
    <citation type="journal article" date="2015" name="Biotechnol. Bioeng.">
        <title>Genome sequence and phenotypic characterization of Caulobacter segnis.</title>
        <authorList>
            <person name="Patel S."/>
            <person name="Fletcher B."/>
            <person name="Scott D.C."/>
            <person name="Ely B."/>
        </authorList>
    </citation>
    <scope>NUCLEOTIDE SEQUENCE [LARGE SCALE GENOMIC DNA]</scope>
    <source>
        <strain evidence="3 5">PS02</strain>
    </source>
</reference>
<dbReference type="GO" id="GO:0015074">
    <property type="term" value="P:DNA integration"/>
    <property type="evidence" value="ECO:0007669"/>
    <property type="project" value="InterPro"/>
</dbReference>
<dbReference type="Proteomes" id="UP000077384">
    <property type="component" value="Unassembled WGS sequence"/>
</dbReference>
<dbReference type="Pfam" id="PF13276">
    <property type="entry name" value="HTH_21"/>
    <property type="match status" value="1"/>
</dbReference>
<dbReference type="PANTHER" id="PTHR46889">
    <property type="entry name" value="TRANSPOSASE INSF FOR INSERTION SEQUENCE IS3B-RELATED"/>
    <property type="match status" value="1"/>
</dbReference>
<feature type="domain" description="Integrase catalytic" evidence="2">
    <location>
        <begin position="311"/>
        <end position="392"/>
    </location>
</feature>
<dbReference type="EMBL" id="LITQ01000039">
    <property type="protein sequence ID" value="OAA87756.1"/>
    <property type="molecule type" value="Genomic_DNA"/>
</dbReference>
<dbReference type="InterPro" id="IPR001584">
    <property type="entry name" value="Integrase_cat-core"/>
</dbReference>
<dbReference type="Pfam" id="PF13518">
    <property type="entry name" value="HTH_28"/>
    <property type="match status" value="1"/>
</dbReference>
<dbReference type="Proteomes" id="UP000093694">
    <property type="component" value="Unassembled WGS sequence"/>
</dbReference>
<dbReference type="PROSITE" id="PS50994">
    <property type="entry name" value="INTEGRASE"/>
    <property type="match status" value="1"/>
</dbReference>
<name>A0A162L2T1_9CLOT</name>
<dbReference type="AlphaFoldDB" id="A0A162L2T1"/>
<comment type="caution">
    <text evidence="3">The sequence shown here is derived from an EMBL/GenBank/DDBJ whole genome shotgun (WGS) entry which is preliminary data.</text>
</comment>
<evidence type="ECO:0000313" key="3">
    <source>
        <dbReference type="EMBL" id="OAA87756.1"/>
    </source>
</evidence>
<dbReference type="GO" id="GO:0043565">
    <property type="term" value="F:sequence-specific DNA binding"/>
    <property type="evidence" value="ECO:0007669"/>
    <property type="project" value="InterPro"/>
</dbReference>
<dbReference type="PATRIC" id="fig|1705578.3.peg.2976"/>
<dbReference type="InterPro" id="IPR012337">
    <property type="entry name" value="RNaseH-like_sf"/>
</dbReference>
<dbReference type="NCBIfam" id="NF033516">
    <property type="entry name" value="transpos_IS3"/>
    <property type="match status" value="1"/>
</dbReference>
<dbReference type="RefSeq" id="WP_082853628.1">
    <property type="nucleotide sequence ID" value="NZ_LITQ01000039.1"/>
</dbReference>
<dbReference type="SUPFAM" id="SSF53098">
    <property type="entry name" value="Ribonuclease H-like"/>
    <property type="match status" value="1"/>
</dbReference>
<reference evidence="4 6" key="2">
    <citation type="journal article" date="2016" name="Front. Microbiol.">
        <title>Industrial Acetogenic Biocatalysts: A Comparative Metabolic and Genomic Analysis.</title>
        <authorList>
            <person name="Bengelsdorf F."/>
            <person name="Poehlein A."/>
            <person name="Sonja S."/>
            <person name="Erz C."/>
            <person name="Hummel T."/>
            <person name="Hoffmeister S."/>
            <person name="Daniel R."/>
            <person name="Durre P."/>
        </authorList>
    </citation>
    <scope>NUCLEOTIDE SEQUENCE [LARGE SCALE GENOMIC DNA]</scope>
    <source>
        <strain evidence="4 6">PTA-10522</strain>
    </source>
</reference>
<protein>
    <submittedName>
        <fullName evidence="3">Transposase</fullName>
    </submittedName>
</protein>
<dbReference type="Pfam" id="PF00665">
    <property type="entry name" value="rve"/>
    <property type="match status" value="1"/>
</dbReference>
<dbReference type="InterPro" id="IPR055247">
    <property type="entry name" value="InsJ-like_HTH"/>
</dbReference>